<evidence type="ECO:0000313" key="1">
    <source>
        <dbReference type="Proteomes" id="UP000095286"/>
    </source>
</evidence>
<proteinExistence type="predicted"/>
<accession>A0AC35TZF0</accession>
<sequence length="165" mass="18636">MLKIRLIKDSAFTNIFVLSLILGLTQRTLNYQFDDYDTDSTDEAREEISLMLGCTMCKSILKNVATETTVFISEVDVQKVVSKKYCGKIGLFTKVCQKTIDSYWDDIWAIQSNGTNIDDNNFQNCQSLGLCPASETIQICIGQSSSNNDPGNSNLRRQSRFFEEL</sequence>
<protein>
    <submittedName>
        <fullName evidence="2">Saposin B-type domain-containing protein</fullName>
    </submittedName>
</protein>
<dbReference type="WBParaSite" id="RSKR_0000575650.1">
    <property type="protein sequence ID" value="RSKR_0000575650.1"/>
    <property type="gene ID" value="RSKR_0000575650"/>
</dbReference>
<dbReference type="Proteomes" id="UP000095286">
    <property type="component" value="Unplaced"/>
</dbReference>
<reference evidence="2" key="1">
    <citation type="submission" date="2016-11" db="UniProtKB">
        <authorList>
            <consortium name="WormBaseParasite"/>
        </authorList>
    </citation>
    <scope>IDENTIFICATION</scope>
    <source>
        <strain evidence="2">KR3021</strain>
    </source>
</reference>
<name>A0AC35TZF0_9BILA</name>
<evidence type="ECO:0000313" key="2">
    <source>
        <dbReference type="WBParaSite" id="RSKR_0000575650.1"/>
    </source>
</evidence>
<organism evidence="1 2">
    <name type="scientific">Rhabditophanes sp. KR3021</name>
    <dbReference type="NCBI Taxonomy" id="114890"/>
    <lineage>
        <taxon>Eukaryota</taxon>
        <taxon>Metazoa</taxon>
        <taxon>Ecdysozoa</taxon>
        <taxon>Nematoda</taxon>
        <taxon>Chromadorea</taxon>
        <taxon>Rhabditida</taxon>
        <taxon>Tylenchina</taxon>
        <taxon>Panagrolaimomorpha</taxon>
        <taxon>Strongyloidoidea</taxon>
        <taxon>Alloionematidae</taxon>
        <taxon>Rhabditophanes</taxon>
    </lineage>
</organism>